<dbReference type="STRING" id="52586.A0A0B1P5S1"/>
<evidence type="ECO:0000256" key="1">
    <source>
        <dbReference type="ARBA" id="ARBA00004275"/>
    </source>
</evidence>
<dbReference type="Gene3D" id="3.90.226.10">
    <property type="entry name" value="2-enoyl-CoA Hydratase, Chain A, domain 1"/>
    <property type="match status" value="1"/>
</dbReference>
<proteinExistence type="inferred from homology"/>
<sequence length="275" mass="29602">MASKYQTAPPSSPHFRISSLAPSILLVMIDRPKSLNALRITDHFALDSIFNWFDTEPSLNVAIITGNGPAFCAGADLKEWKQNIESGGSVIDTSPRTGFGGLSRRVGKKPIIAAVNGICYGGGFEMVINADLVIADEAAQFALPEVKIGVAAIAGALPRLVRTVGRQRAMEICLTGRTLSAAEIREWGIVNTVVKNGECVAEALRMAQLICQNSPDSVICSKEGINLGWENVSAEEGTKSLIRGTFMRMNNGKNMAEGVKSFLEKRNPVWIPSKL</sequence>
<comment type="similarity">
    <text evidence="3 7">Belongs to the enoyl-CoA hydratase/isomerase family.</text>
</comment>
<comment type="subcellular location">
    <subcellularLocation>
        <location evidence="1">Peroxisome</location>
    </subcellularLocation>
</comment>
<evidence type="ECO:0000256" key="5">
    <source>
        <dbReference type="ARBA" id="ARBA00023235"/>
    </source>
</evidence>
<dbReference type="GO" id="GO:0016829">
    <property type="term" value="F:lyase activity"/>
    <property type="evidence" value="ECO:0007669"/>
    <property type="project" value="UniProtKB-KW"/>
</dbReference>
<evidence type="ECO:0000313" key="9">
    <source>
        <dbReference type="Proteomes" id="UP000030854"/>
    </source>
</evidence>
<dbReference type="PANTHER" id="PTHR11941">
    <property type="entry name" value="ENOYL-COA HYDRATASE-RELATED"/>
    <property type="match status" value="1"/>
</dbReference>
<organism evidence="8 9">
    <name type="scientific">Uncinula necator</name>
    <name type="common">Grape powdery mildew</name>
    <dbReference type="NCBI Taxonomy" id="52586"/>
    <lineage>
        <taxon>Eukaryota</taxon>
        <taxon>Fungi</taxon>
        <taxon>Dikarya</taxon>
        <taxon>Ascomycota</taxon>
        <taxon>Pezizomycotina</taxon>
        <taxon>Leotiomycetes</taxon>
        <taxon>Erysiphales</taxon>
        <taxon>Erysiphaceae</taxon>
        <taxon>Erysiphe</taxon>
    </lineage>
</organism>
<evidence type="ECO:0000256" key="3">
    <source>
        <dbReference type="ARBA" id="ARBA00005254"/>
    </source>
</evidence>
<evidence type="ECO:0000256" key="2">
    <source>
        <dbReference type="ARBA" id="ARBA00004924"/>
    </source>
</evidence>
<evidence type="ECO:0000256" key="6">
    <source>
        <dbReference type="ARBA" id="ARBA00023239"/>
    </source>
</evidence>
<keyword evidence="9" id="KW-1185">Reference proteome</keyword>
<dbReference type="GO" id="GO:0005739">
    <property type="term" value="C:mitochondrion"/>
    <property type="evidence" value="ECO:0007669"/>
    <property type="project" value="TreeGrafter"/>
</dbReference>
<dbReference type="CDD" id="cd06558">
    <property type="entry name" value="crotonase-like"/>
    <property type="match status" value="1"/>
</dbReference>
<dbReference type="GO" id="GO:0006635">
    <property type="term" value="P:fatty acid beta-oxidation"/>
    <property type="evidence" value="ECO:0007669"/>
    <property type="project" value="TreeGrafter"/>
</dbReference>
<dbReference type="InterPro" id="IPR018376">
    <property type="entry name" value="Enoyl-CoA_hyd/isom_CS"/>
</dbReference>
<dbReference type="FunFam" id="3.90.226.10:FF:000074">
    <property type="entry name" value="Enoyl-CoA hydratase (AFU_orthologue AFUA_2G10650)"/>
    <property type="match status" value="1"/>
</dbReference>
<comment type="caution">
    <text evidence="8">The sequence shown here is derived from an EMBL/GenBank/DDBJ whole genome shotgun (WGS) entry which is preliminary data.</text>
</comment>
<dbReference type="SUPFAM" id="SSF52096">
    <property type="entry name" value="ClpP/crotonase"/>
    <property type="match status" value="1"/>
</dbReference>
<keyword evidence="5" id="KW-0413">Isomerase</keyword>
<protein>
    <submittedName>
        <fullName evidence="8">Putative enoyl-hydratase</fullName>
    </submittedName>
</protein>
<dbReference type="InterPro" id="IPR001753">
    <property type="entry name" value="Enoyl-CoA_hydra/iso"/>
</dbReference>
<dbReference type="EMBL" id="JNVN01001330">
    <property type="protein sequence ID" value="KHJ33623.1"/>
    <property type="molecule type" value="Genomic_DNA"/>
</dbReference>
<reference evidence="8 9" key="1">
    <citation type="journal article" date="2014" name="BMC Genomics">
        <title>Adaptive genomic structural variation in the grape powdery mildew pathogen, Erysiphe necator.</title>
        <authorList>
            <person name="Jones L."/>
            <person name="Riaz S."/>
            <person name="Morales-Cruz A."/>
            <person name="Amrine K.C."/>
            <person name="McGuire B."/>
            <person name="Gubler W.D."/>
            <person name="Walker M.A."/>
            <person name="Cantu D."/>
        </authorList>
    </citation>
    <scope>NUCLEOTIDE SEQUENCE [LARGE SCALE GENOMIC DNA]</scope>
    <source>
        <strain evidence="9">c</strain>
    </source>
</reference>
<dbReference type="GO" id="GO:0016853">
    <property type="term" value="F:isomerase activity"/>
    <property type="evidence" value="ECO:0007669"/>
    <property type="project" value="UniProtKB-KW"/>
</dbReference>
<dbReference type="HOGENOM" id="CLU_009834_7_6_1"/>
<dbReference type="Proteomes" id="UP000030854">
    <property type="component" value="Unassembled WGS sequence"/>
</dbReference>
<dbReference type="PROSITE" id="PS00166">
    <property type="entry name" value="ENOYL_COA_HYDRATASE"/>
    <property type="match status" value="1"/>
</dbReference>
<keyword evidence="6" id="KW-0456">Lyase</keyword>
<evidence type="ECO:0000313" key="8">
    <source>
        <dbReference type="EMBL" id="KHJ33623.1"/>
    </source>
</evidence>
<dbReference type="InterPro" id="IPR029045">
    <property type="entry name" value="ClpP/crotonase-like_dom_sf"/>
</dbReference>
<evidence type="ECO:0000256" key="7">
    <source>
        <dbReference type="RuleBase" id="RU003707"/>
    </source>
</evidence>
<gene>
    <name evidence="8" type="ORF">EV44_g6480</name>
</gene>
<dbReference type="PANTHER" id="PTHR11941:SF158">
    <property type="entry name" value="ENOYL-COA HYDRATASE (AFU_ORTHOLOGUE AFUA_2G10650)"/>
    <property type="match status" value="1"/>
</dbReference>
<comment type="pathway">
    <text evidence="2">Siderophore biosynthesis.</text>
</comment>
<evidence type="ECO:0000256" key="4">
    <source>
        <dbReference type="ARBA" id="ARBA00023140"/>
    </source>
</evidence>
<keyword evidence="4" id="KW-0576">Peroxisome</keyword>
<dbReference type="Pfam" id="PF00378">
    <property type="entry name" value="ECH_1"/>
    <property type="match status" value="1"/>
</dbReference>
<accession>A0A0B1P5S1</accession>
<dbReference type="OMA" id="DPDLHWK"/>
<name>A0A0B1P5S1_UNCNE</name>
<dbReference type="GO" id="GO:0005777">
    <property type="term" value="C:peroxisome"/>
    <property type="evidence" value="ECO:0007669"/>
    <property type="project" value="UniProtKB-SubCell"/>
</dbReference>
<dbReference type="AlphaFoldDB" id="A0A0B1P5S1"/>